<dbReference type="PANTHER" id="PTHR46599">
    <property type="entry name" value="PIGGYBAC TRANSPOSABLE ELEMENT-DERIVED PROTEIN 4"/>
    <property type="match status" value="1"/>
</dbReference>
<feature type="domain" description="PiggyBac transposable element-derived protein" evidence="2">
    <location>
        <begin position="152"/>
        <end position="509"/>
    </location>
</feature>
<name>A0A9P0Q980_ACAOB</name>
<comment type="caution">
    <text evidence="3">The sequence shown here is derived from an EMBL/GenBank/DDBJ whole genome shotgun (WGS) entry which is preliminary data.</text>
</comment>
<dbReference type="EMBL" id="CAKOFQ010008579">
    <property type="protein sequence ID" value="CAH2014968.1"/>
    <property type="molecule type" value="Genomic_DNA"/>
</dbReference>
<feature type="region of interest" description="Disordered" evidence="1">
    <location>
        <begin position="1"/>
        <end position="28"/>
    </location>
</feature>
<evidence type="ECO:0000313" key="3">
    <source>
        <dbReference type="EMBL" id="CAH2014968.1"/>
    </source>
</evidence>
<dbReference type="Proteomes" id="UP001152888">
    <property type="component" value="Unassembled WGS sequence"/>
</dbReference>
<dbReference type="Pfam" id="PF13843">
    <property type="entry name" value="DDE_Tnp_1_7"/>
    <property type="match status" value="1"/>
</dbReference>
<keyword evidence="4" id="KW-1185">Reference proteome</keyword>
<protein>
    <recommendedName>
        <fullName evidence="2">PiggyBac transposable element-derived protein domain-containing protein</fullName>
    </recommendedName>
</protein>
<reference evidence="3" key="1">
    <citation type="submission" date="2022-03" db="EMBL/GenBank/DDBJ databases">
        <authorList>
            <person name="Sayadi A."/>
        </authorList>
    </citation>
    <scope>NUCLEOTIDE SEQUENCE</scope>
</reference>
<dbReference type="OrthoDB" id="6602143at2759"/>
<feature type="region of interest" description="Disordered" evidence="1">
    <location>
        <begin position="59"/>
        <end position="87"/>
    </location>
</feature>
<evidence type="ECO:0000259" key="2">
    <source>
        <dbReference type="Pfam" id="PF13843"/>
    </source>
</evidence>
<accession>A0A9P0Q980</accession>
<evidence type="ECO:0000256" key="1">
    <source>
        <dbReference type="SAM" id="MobiDB-lite"/>
    </source>
</evidence>
<dbReference type="AlphaFoldDB" id="A0A9P0Q980"/>
<sequence>MTNKYFSDSSSSSESLNDPFHCSSDEDPTYQVDEVEAEDNYSESEESEHHLLLPLPASVVSDNTDCNQPTSTPPQFQSLDETQDENTYTTSPVNEVIHNMETDNPNYDDQDIIVEAYNIAWKDPVGNHEVFPFDPKNTGVNPDIAAALGDQSPIDFFSLFIDDEIIQIITDQTNLYASQKLLNIDDTSEGSRLHAWTPTNKEEIKKFIGIIGYMGLVKLPTMDRYWTKTKKIYHNSVVGQIMSRNRFELLLNMWHFTDNDMCPKGDRGYKIEPFMNLLLKKFQEAYTPVQEFCIDESLIPFRGRLIMKQYIPQKTHKYGVKIFKLCCGSGFTWKMKLYCGKHKDAGISVPTNIVMHLSQKLLDSGRTVITDNYYTSLELANKLLDKKTHLVGTLREKRRGNPMEVTNKKLKTGEIVAKENERGICIMKWKDKRGVLLLSTKHTHETVMVHKRAGDVEKPIAVLEYNKAKSSIDLSDQMASYYSALRKTVKWYRKIAIDLIFGTALVNAHFLYKAINNRSVSITEFKESIVESLMFQRNETSQPSVSDTRRERHVLKKKEGKSHEIRKYCKGSYSKKTRGEIQKNKVPKVVVVAKGILIFASSVLEQIINNILLCIRL</sequence>
<dbReference type="InterPro" id="IPR029526">
    <property type="entry name" value="PGBD"/>
</dbReference>
<feature type="compositionally biased region" description="Polar residues" evidence="1">
    <location>
        <begin position="60"/>
        <end position="87"/>
    </location>
</feature>
<organism evidence="3 4">
    <name type="scientific">Acanthoscelides obtectus</name>
    <name type="common">Bean weevil</name>
    <name type="synonym">Bruchus obtectus</name>
    <dbReference type="NCBI Taxonomy" id="200917"/>
    <lineage>
        <taxon>Eukaryota</taxon>
        <taxon>Metazoa</taxon>
        <taxon>Ecdysozoa</taxon>
        <taxon>Arthropoda</taxon>
        <taxon>Hexapoda</taxon>
        <taxon>Insecta</taxon>
        <taxon>Pterygota</taxon>
        <taxon>Neoptera</taxon>
        <taxon>Endopterygota</taxon>
        <taxon>Coleoptera</taxon>
        <taxon>Polyphaga</taxon>
        <taxon>Cucujiformia</taxon>
        <taxon>Chrysomeloidea</taxon>
        <taxon>Chrysomelidae</taxon>
        <taxon>Bruchinae</taxon>
        <taxon>Bruchini</taxon>
        <taxon>Acanthoscelides</taxon>
    </lineage>
</organism>
<gene>
    <name evidence="3" type="ORF">ACAOBT_LOCUS34422</name>
</gene>
<evidence type="ECO:0000313" key="4">
    <source>
        <dbReference type="Proteomes" id="UP001152888"/>
    </source>
</evidence>
<dbReference type="PANTHER" id="PTHR46599:SF3">
    <property type="entry name" value="PIGGYBAC TRANSPOSABLE ELEMENT-DERIVED PROTEIN 4"/>
    <property type="match status" value="1"/>
</dbReference>
<proteinExistence type="predicted"/>